<evidence type="ECO:0000313" key="1">
    <source>
        <dbReference type="EMBL" id="CAG6397536.1"/>
    </source>
</evidence>
<evidence type="ECO:0000313" key="2">
    <source>
        <dbReference type="Proteomes" id="UP001152519"/>
    </source>
</evidence>
<reference evidence="1" key="1">
    <citation type="submission" date="2021-05" db="EMBL/GenBank/DDBJ databases">
        <authorList>
            <person name="Arsene-Ploetze F."/>
        </authorList>
    </citation>
    <scope>NUCLEOTIDE SEQUENCE</scope>
    <source>
        <strain evidence="1">DSM 42138</strain>
    </source>
</reference>
<name>A0A9W4E141_9ACTN</name>
<dbReference type="EMBL" id="CAJSLV010000089">
    <property type="protein sequence ID" value="CAG6397536.1"/>
    <property type="molecule type" value="Genomic_DNA"/>
</dbReference>
<organism evidence="1 2">
    <name type="scientific">Actinacidiphila cocklensis</name>
    <dbReference type="NCBI Taxonomy" id="887465"/>
    <lineage>
        <taxon>Bacteria</taxon>
        <taxon>Bacillati</taxon>
        <taxon>Actinomycetota</taxon>
        <taxon>Actinomycetes</taxon>
        <taxon>Kitasatosporales</taxon>
        <taxon>Streptomycetaceae</taxon>
        <taxon>Actinacidiphila</taxon>
    </lineage>
</organism>
<accession>A0A9W4E141</accession>
<dbReference type="Proteomes" id="UP001152519">
    <property type="component" value="Unassembled WGS sequence"/>
</dbReference>
<comment type="caution">
    <text evidence="1">The sequence shown here is derived from an EMBL/GenBank/DDBJ whole genome shotgun (WGS) entry which is preliminary data.</text>
</comment>
<protein>
    <submittedName>
        <fullName evidence="1">Uncharacterized protein</fullName>
    </submittedName>
</protein>
<keyword evidence="2" id="KW-1185">Reference proteome</keyword>
<proteinExistence type="predicted"/>
<sequence length="22" mass="2550">MRFPPVTTLTMPARPEADIYWG</sequence>
<gene>
    <name evidence="1" type="ORF">SCOCK_570005</name>
</gene>
<dbReference type="AlphaFoldDB" id="A0A9W4E141"/>